<evidence type="ECO:0000256" key="8">
    <source>
        <dbReference type="SAM" id="Phobius"/>
    </source>
</evidence>
<dbReference type="SUPFAM" id="SSF81345">
    <property type="entry name" value="ABC transporter involved in vitamin B12 uptake, BtuC"/>
    <property type="match status" value="1"/>
</dbReference>
<evidence type="ECO:0000256" key="5">
    <source>
        <dbReference type="ARBA" id="ARBA00022692"/>
    </source>
</evidence>
<dbReference type="STRING" id="1702221.AALO17_02680"/>
<evidence type="ECO:0000256" key="2">
    <source>
        <dbReference type="ARBA" id="ARBA00007935"/>
    </source>
</evidence>
<dbReference type="Gene3D" id="1.10.3470.10">
    <property type="entry name" value="ABC transporter involved in vitamin B12 uptake, BtuC"/>
    <property type="match status" value="1"/>
</dbReference>
<feature type="transmembrane region" description="Helical" evidence="8">
    <location>
        <begin position="84"/>
        <end position="103"/>
    </location>
</feature>
<dbReference type="InterPro" id="IPR037294">
    <property type="entry name" value="ABC_BtuC-like"/>
</dbReference>
<keyword evidence="7 8" id="KW-0472">Membrane</keyword>
<feature type="transmembrane region" description="Helical" evidence="8">
    <location>
        <begin position="272"/>
        <end position="293"/>
    </location>
</feature>
<evidence type="ECO:0000256" key="3">
    <source>
        <dbReference type="ARBA" id="ARBA00022448"/>
    </source>
</evidence>
<evidence type="ECO:0000313" key="10">
    <source>
        <dbReference type="Proteomes" id="UP000069771"/>
    </source>
</evidence>
<dbReference type="EMBL" id="CP011391">
    <property type="protein sequence ID" value="AMK53402.1"/>
    <property type="molecule type" value="Genomic_DNA"/>
</dbReference>
<dbReference type="AlphaFoldDB" id="A0A140DRX5"/>
<dbReference type="Proteomes" id="UP000069771">
    <property type="component" value="Chromosome"/>
</dbReference>
<dbReference type="RefSeq" id="WP_067554472.1">
    <property type="nucleotide sequence ID" value="NZ_CALFTW010000087.1"/>
</dbReference>
<dbReference type="PANTHER" id="PTHR30472:SF64">
    <property type="entry name" value="IRON(3+)-HYDROXAMATE IMPORT SYSTEM PERMEASE PROTEIN FHUG"/>
    <property type="match status" value="1"/>
</dbReference>
<feature type="transmembrane region" description="Helical" evidence="8">
    <location>
        <begin position="12"/>
        <end position="32"/>
    </location>
</feature>
<reference evidence="9 10" key="1">
    <citation type="journal article" date="2016" name="Gut Pathog.">
        <title>Whole genome sequencing of "Faecalibaculum rodentium" ALO17, isolated from C57BL/6J laboratory mouse feces.</title>
        <authorList>
            <person name="Lim S."/>
            <person name="Chang D.H."/>
            <person name="Ahn S."/>
            <person name="Kim B.C."/>
        </authorList>
    </citation>
    <scope>NUCLEOTIDE SEQUENCE [LARGE SCALE GENOMIC DNA]</scope>
    <source>
        <strain evidence="9 10">Alo17</strain>
    </source>
</reference>
<name>A0A140DRX5_9FIRM</name>
<dbReference type="InterPro" id="IPR000522">
    <property type="entry name" value="ABC_transptr_permease_BtuC"/>
</dbReference>
<dbReference type="GeneID" id="78477148"/>
<keyword evidence="3" id="KW-0813">Transport</keyword>
<feature type="transmembrane region" description="Helical" evidence="8">
    <location>
        <begin position="187"/>
        <end position="206"/>
    </location>
</feature>
<keyword evidence="4" id="KW-1003">Cell membrane</keyword>
<dbReference type="PATRIC" id="fig|1702221.3.peg.253"/>
<dbReference type="Pfam" id="PF01032">
    <property type="entry name" value="FecCD"/>
    <property type="match status" value="1"/>
</dbReference>
<feature type="transmembrane region" description="Helical" evidence="8">
    <location>
        <begin position="305"/>
        <end position="322"/>
    </location>
</feature>
<organism evidence="9 10">
    <name type="scientific">Faecalibaculum rodentium</name>
    <dbReference type="NCBI Taxonomy" id="1702221"/>
    <lineage>
        <taxon>Bacteria</taxon>
        <taxon>Bacillati</taxon>
        <taxon>Bacillota</taxon>
        <taxon>Erysipelotrichia</taxon>
        <taxon>Erysipelotrichales</taxon>
        <taxon>Erysipelotrichaceae</taxon>
        <taxon>Faecalibaculum</taxon>
    </lineage>
</organism>
<comment type="subcellular location">
    <subcellularLocation>
        <location evidence="1">Cell membrane</location>
        <topology evidence="1">Multi-pass membrane protein</topology>
    </subcellularLocation>
</comment>
<proteinExistence type="inferred from homology"/>
<dbReference type="FunFam" id="1.10.3470.10:FF:000001">
    <property type="entry name" value="Vitamin B12 ABC transporter permease BtuC"/>
    <property type="match status" value="1"/>
</dbReference>
<keyword evidence="10" id="KW-1185">Reference proteome</keyword>
<comment type="similarity">
    <text evidence="2">Belongs to the binding-protein-dependent transport system permease family. FecCD subfamily.</text>
</comment>
<evidence type="ECO:0000313" key="9">
    <source>
        <dbReference type="EMBL" id="AMK53402.1"/>
    </source>
</evidence>
<evidence type="ECO:0000256" key="7">
    <source>
        <dbReference type="ARBA" id="ARBA00023136"/>
    </source>
</evidence>
<dbReference type="CDD" id="cd06550">
    <property type="entry name" value="TM_ABC_iron-siderophores_like"/>
    <property type="match status" value="1"/>
</dbReference>
<dbReference type="GO" id="GO:0022857">
    <property type="term" value="F:transmembrane transporter activity"/>
    <property type="evidence" value="ECO:0007669"/>
    <property type="project" value="InterPro"/>
</dbReference>
<evidence type="ECO:0000256" key="4">
    <source>
        <dbReference type="ARBA" id="ARBA00022475"/>
    </source>
</evidence>
<feature type="transmembrane region" description="Helical" evidence="8">
    <location>
        <begin position="235"/>
        <end position="260"/>
    </location>
</feature>
<protein>
    <recommendedName>
        <fullName evidence="11">Iron ABC transporter permease</fullName>
    </recommendedName>
</protein>
<feature type="transmembrane region" description="Helical" evidence="8">
    <location>
        <begin position="144"/>
        <end position="167"/>
    </location>
</feature>
<keyword evidence="5 8" id="KW-0812">Transmembrane</keyword>
<dbReference type="KEGG" id="fro:AALO17_02680"/>
<evidence type="ECO:0000256" key="6">
    <source>
        <dbReference type="ARBA" id="ARBA00022989"/>
    </source>
</evidence>
<feature type="transmembrane region" description="Helical" evidence="8">
    <location>
        <begin position="52"/>
        <end position="72"/>
    </location>
</feature>
<dbReference type="PANTHER" id="PTHR30472">
    <property type="entry name" value="FERRIC ENTEROBACTIN TRANSPORT SYSTEM PERMEASE PROTEIN"/>
    <property type="match status" value="1"/>
</dbReference>
<dbReference type="GO" id="GO:0033214">
    <property type="term" value="P:siderophore-iron import into cell"/>
    <property type="evidence" value="ECO:0007669"/>
    <property type="project" value="TreeGrafter"/>
</dbReference>
<feature type="transmembrane region" description="Helical" evidence="8">
    <location>
        <begin position="109"/>
        <end position="132"/>
    </location>
</feature>
<sequence>MKKSDRRRIRVRFAILAVLLLIGILLDINAGYSGAGLQDLFAGNPILVQFRLPRMLVSLLVGIALSLSGSIMQSVTGNDMAEPGLLGINAGAGLFIALFIFLFRQGSPAFTLMLPLLAFTGSVLTFFTEYRLASSRGRVHPKRLLLMGVAISIALTSLTTVIMLKLPDSQYAFVQNWIAGNIWGADWNGVLLLTAGVLLLFLYVFFKSRTLNGLMLGHDVATGIGINTRKESRNLLLAAVGLSSLCCAVGGGMSFVGLVAPHLARKLVGPNYVRLLPAAVLVGAVMLVFADLVSRTCFLPFEMPIGIVTAVLGAPYFLYLLIRE</sequence>
<accession>A0A140DRX5</accession>
<evidence type="ECO:0000256" key="1">
    <source>
        <dbReference type="ARBA" id="ARBA00004651"/>
    </source>
</evidence>
<dbReference type="GO" id="GO:0005886">
    <property type="term" value="C:plasma membrane"/>
    <property type="evidence" value="ECO:0007669"/>
    <property type="project" value="UniProtKB-SubCell"/>
</dbReference>
<gene>
    <name evidence="9" type="ORF">AALO17_02680</name>
</gene>
<keyword evidence="6 8" id="KW-1133">Transmembrane helix</keyword>
<evidence type="ECO:0008006" key="11">
    <source>
        <dbReference type="Google" id="ProtNLM"/>
    </source>
</evidence>
<dbReference type="OrthoDB" id="9792889at2"/>